<feature type="signal peptide" evidence="2">
    <location>
        <begin position="1"/>
        <end position="18"/>
    </location>
</feature>
<dbReference type="EMBL" id="CP002798">
    <property type="protein sequence ID" value="AEG48838.1"/>
    <property type="molecule type" value="Genomic_DNA"/>
</dbReference>
<keyword evidence="4" id="KW-1185">Reference proteome</keyword>
<accession>F6EV88</accession>
<name>F6EV88_SPHCR</name>
<proteinExistence type="predicted"/>
<dbReference type="Pfam" id="PF05275">
    <property type="entry name" value="CopB"/>
    <property type="match status" value="1"/>
</dbReference>
<dbReference type="KEGG" id="sch:Sphch_1148"/>
<protein>
    <submittedName>
        <fullName evidence="3">Copper resistance B</fullName>
    </submittedName>
</protein>
<organism evidence="3 4">
    <name type="scientific">Sphingobium chlorophenolicum L-1</name>
    <dbReference type="NCBI Taxonomy" id="690566"/>
    <lineage>
        <taxon>Bacteria</taxon>
        <taxon>Pseudomonadati</taxon>
        <taxon>Pseudomonadota</taxon>
        <taxon>Alphaproteobacteria</taxon>
        <taxon>Sphingomonadales</taxon>
        <taxon>Sphingomonadaceae</taxon>
        <taxon>Sphingobium</taxon>
    </lineage>
</organism>
<dbReference type="AlphaFoldDB" id="F6EV88"/>
<dbReference type="GO" id="GO:0009279">
    <property type="term" value="C:cell outer membrane"/>
    <property type="evidence" value="ECO:0007669"/>
    <property type="project" value="InterPro"/>
</dbReference>
<evidence type="ECO:0000256" key="2">
    <source>
        <dbReference type="SAM" id="SignalP"/>
    </source>
</evidence>
<evidence type="ECO:0000256" key="1">
    <source>
        <dbReference type="SAM" id="MobiDB-lite"/>
    </source>
</evidence>
<dbReference type="GO" id="GO:0006878">
    <property type="term" value="P:intracellular copper ion homeostasis"/>
    <property type="evidence" value="ECO:0007669"/>
    <property type="project" value="InterPro"/>
</dbReference>
<dbReference type="HOGENOM" id="CLU_042913_0_2_5"/>
<feature type="chain" id="PRO_5003339505" evidence="2">
    <location>
        <begin position="19"/>
        <end position="297"/>
    </location>
</feature>
<sequence length="297" mass="32421" precursor="true">MKRLAILLLACLPVPALAQEMDHSHMDHGGMEAPPQAPPGADPHAGHGQPAASRGTPPPVPADHAAEAFYSAAEMARSRAAMLRESGGMTFSRLMLDRLEYRTGRGADGYHWEGEGWIGGDIDRFAFKTEGEGEIHGPLERAEVQALYSRAIGPWFNLEAGARHDIRPGPQRTYAVVGIDGLAPYWFEVGAQAFLSDKGDAHLRLEGSYDQRITQRLILQPAAEVNIAAQDVPELGIGSGVSDIELGLRLRYEFARQFAPYIGVNWERKLGESARFARAEGDGASATRFVMGARFWF</sequence>
<dbReference type="SUPFAM" id="SSF103515">
    <property type="entry name" value="Autotransporter"/>
    <property type="match status" value="1"/>
</dbReference>
<dbReference type="STRING" id="690566.Sphch_1148"/>
<keyword evidence="2" id="KW-0732">Signal</keyword>
<reference evidence="3 4" key="1">
    <citation type="submission" date="2011-05" db="EMBL/GenBank/DDBJ databases">
        <title>Complete sequence of chromosome 1 of Sphingobium chlorophenolicum L-1.</title>
        <authorList>
            <consortium name="US DOE Joint Genome Institute"/>
            <person name="Lucas S."/>
            <person name="Han J."/>
            <person name="Lapidus A."/>
            <person name="Cheng J.-F."/>
            <person name="Goodwin L."/>
            <person name="Pitluck S."/>
            <person name="Peters L."/>
            <person name="Daligault H."/>
            <person name="Han C."/>
            <person name="Tapia R."/>
            <person name="Land M."/>
            <person name="Hauser L."/>
            <person name="Kyrpides N."/>
            <person name="Ivanova N."/>
            <person name="Pagani I."/>
            <person name="Turner P."/>
            <person name="Copley S."/>
            <person name="Woyke T."/>
        </authorList>
    </citation>
    <scope>NUCLEOTIDE SEQUENCE [LARGE SCALE GENOMIC DNA]</scope>
    <source>
        <strain evidence="3 4">L-1</strain>
    </source>
</reference>
<dbReference type="InterPro" id="IPR036709">
    <property type="entry name" value="Autotransporte_beta_dom_sf"/>
</dbReference>
<dbReference type="InterPro" id="IPR007939">
    <property type="entry name" value="Cu-R_B_prcur"/>
</dbReference>
<dbReference type="Proteomes" id="UP000007150">
    <property type="component" value="Chromosome 1"/>
</dbReference>
<dbReference type="GO" id="GO:0005507">
    <property type="term" value="F:copper ion binding"/>
    <property type="evidence" value="ECO:0007669"/>
    <property type="project" value="InterPro"/>
</dbReference>
<evidence type="ECO:0000313" key="4">
    <source>
        <dbReference type="Proteomes" id="UP000007150"/>
    </source>
</evidence>
<evidence type="ECO:0000313" key="3">
    <source>
        <dbReference type="EMBL" id="AEG48838.1"/>
    </source>
</evidence>
<feature type="region of interest" description="Disordered" evidence="1">
    <location>
        <begin position="25"/>
        <end position="63"/>
    </location>
</feature>
<gene>
    <name evidence="3" type="ORF">Sphch_1148</name>
</gene>